<feature type="region of interest" description="Disordered" evidence="1">
    <location>
        <begin position="179"/>
        <end position="252"/>
    </location>
</feature>
<feature type="region of interest" description="Disordered" evidence="1">
    <location>
        <begin position="267"/>
        <end position="294"/>
    </location>
</feature>
<dbReference type="Gene3D" id="3.40.50.11980">
    <property type="match status" value="1"/>
</dbReference>
<evidence type="ECO:0000313" key="4">
    <source>
        <dbReference type="Proteomes" id="UP000275652"/>
    </source>
</evidence>
<dbReference type="EMBL" id="QUTI01023543">
    <property type="protein sequence ID" value="RLO07359.1"/>
    <property type="molecule type" value="Genomic_DNA"/>
</dbReference>
<evidence type="ECO:0000313" key="3">
    <source>
        <dbReference type="EMBL" id="RLO07359.1"/>
    </source>
</evidence>
<reference evidence="3 4" key="1">
    <citation type="journal article" date="2018" name="J. Invertebr. Pathol.">
        <title>New genotyping method for the causative agent of crayfish plague (Aphanomyces astaci) based on whole genome data.</title>
        <authorList>
            <person name="Minardi D."/>
            <person name="Studholme D.J."/>
            <person name="van der Giezen M."/>
            <person name="Pretto T."/>
            <person name="Oidtmann B."/>
        </authorList>
    </citation>
    <scope>NUCLEOTIDE SEQUENCE [LARGE SCALE GENOMIC DNA]</scope>
    <source>
        <strain evidence="3 4">KB13</strain>
    </source>
</reference>
<evidence type="ECO:0000259" key="2">
    <source>
        <dbReference type="Pfam" id="PF11977"/>
    </source>
</evidence>
<dbReference type="Pfam" id="PF11977">
    <property type="entry name" value="RNase_Zc3h12a"/>
    <property type="match status" value="1"/>
</dbReference>
<protein>
    <recommendedName>
        <fullName evidence="2">RNase NYN domain-containing protein</fullName>
    </recommendedName>
</protein>
<accession>A0A9X8HAM4</accession>
<gene>
    <name evidence="3" type="ORF">DYB28_003478</name>
</gene>
<feature type="compositionally biased region" description="Polar residues" evidence="1">
    <location>
        <begin position="199"/>
        <end position="224"/>
    </location>
</feature>
<comment type="caution">
    <text evidence="3">The sequence shown here is derived from an EMBL/GenBank/DDBJ whole genome shotgun (WGS) entry which is preliminary data.</text>
</comment>
<proteinExistence type="predicted"/>
<feature type="domain" description="RNase NYN" evidence="2">
    <location>
        <begin position="6"/>
        <end position="117"/>
    </location>
</feature>
<sequence length="357" mass="39177">MTTSQSLVVLDAANVATVVRGAVRIQRLQHAIDHFESLGIRCIAFAPGYWVKSKTLTPRSRSQQSAEMELDQKAEMAAVQELVLLEKVVLTPPQAHDDLFIIDYAMKHDGFVVTNDIRSNSPRVKSTTSWKDNNDDTFAKGGSEARLVAAATSPLTIITMSLEQQHCVDHLSFEEEVRESLTPGVVEPKQPRRAKTPSKSRASTPRSNSTSNNMYRSLDEASTSSDDDKVSDQGKTHAASPDEEPHEPARPKNVQEGWNLLQSIIARSNPPSSIPTAASNNNQEEPQGNCPIKEDHPKQLEVETKALSPSQKKRGRRRAKKQAAAAMVYRGKLWAMIAIPLVGGLVLKSLVSANPHP</sequence>
<dbReference type="Proteomes" id="UP000275652">
    <property type="component" value="Unassembled WGS sequence"/>
</dbReference>
<evidence type="ECO:0000256" key="1">
    <source>
        <dbReference type="SAM" id="MobiDB-lite"/>
    </source>
</evidence>
<dbReference type="InterPro" id="IPR021869">
    <property type="entry name" value="RNase_Zc3h12_NYN"/>
</dbReference>
<organism evidence="3 4">
    <name type="scientific">Aphanomyces astaci</name>
    <name type="common">Crayfish plague agent</name>
    <dbReference type="NCBI Taxonomy" id="112090"/>
    <lineage>
        <taxon>Eukaryota</taxon>
        <taxon>Sar</taxon>
        <taxon>Stramenopiles</taxon>
        <taxon>Oomycota</taxon>
        <taxon>Saprolegniomycetes</taxon>
        <taxon>Saprolegniales</taxon>
        <taxon>Verrucalvaceae</taxon>
        <taxon>Aphanomyces</taxon>
    </lineage>
</organism>
<name>A0A9X8HAM4_APHAT</name>
<feature type="compositionally biased region" description="Polar residues" evidence="1">
    <location>
        <begin position="267"/>
        <end position="286"/>
    </location>
</feature>
<dbReference type="AlphaFoldDB" id="A0A9X8HAM4"/>
<feature type="compositionally biased region" description="Basic and acidic residues" evidence="1">
    <location>
        <begin position="226"/>
        <end position="235"/>
    </location>
</feature>